<feature type="transmembrane region" description="Helical" evidence="5">
    <location>
        <begin position="158"/>
        <end position="178"/>
    </location>
</feature>
<feature type="transmembrane region" description="Helical" evidence="5">
    <location>
        <begin position="29"/>
        <end position="53"/>
    </location>
</feature>
<dbReference type="GO" id="GO:0016020">
    <property type="term" value="C:membrane"/>
    <property type="evidence" value="ECO:0007669"/>
    <property type="project" value="UniProtKB-SubCell"/>
</dbReference>
<sequence length="419" mass="46471">MGDKITSLGVGFLVTVVVARYLGPVQFGTYSYAISAAALFAAAGHMGLSGLVVREIVKKPDERGVTLGTTLGLKFIGMAGGYAILLAYAAAYEGVNSLEFAALVIAGAVLLCRPLDIIDYWFQAFVQARYVTTVRLTGLAVSSVLKLFFVYLGLGVLYFVAANLIQAIVIALMFFAVYRLKSSLQISDWTFSWKKAKELFSQGWVVYLGSIFAVIYLKVDQVMLRWFSGSESVGIYSVAAQLSEAWYFVPVAIVASFFPKLIKLKEEDPDQFNKRLQQLFDLLFILALGVAIAMTLLSEWVIILFFGMHYIDSAGVLIIHIWAAIFIFMRAAFSKWILIENALVFSLITQGAGAIVNIVLNYFLIPDYGVKGAAYTTLVSYAFASFFSLSIYSKTRPIFFMMLRSMFSVFRYSSFKAVR</sequence>
<dbReference type="AlphaFoldDB" id="A0A4Z0WHV6"/>
<dbReference type="Pfam" id="PF01943">
    <property type="entry name" value="Polysacc_synt"/>
    <property type="match status" value="1"/>
</dbReference>
<gene>
    <name evidence="6" type="ORF">E4656_02185</name>
</gene>
<feature type="transmembrane region" description="Helical" evidence="5">
    <location>
        <begin position="100"/>
        <end position="122"/>
    </location>
</feature>
<dbReference type="CDD" id="cd13128">
    <property type="entry name" value="MATE_Wzx_like"/>
    <property type="match status" value="1"/>
</dbReference>
<feature type="transmembrane region" description="Helical" evidence="5">
    <location>
        <begin position="65"/>
        <end position="88"/>
    </location>
</feature>
<evidence type="ECO:0000256" key="5">
    <source>
        <dbReference type="SAM" id="Phobius"/>
    </source>
</evidence>
<dbReference type="PANTHER" id="PTHR43424:SF1">
    <property type="entry name" value="LOCUS PUTATIVE PROTEIN 1-RELATED"/>
    <property type="match status" value="1"/>
</dbReference>
<feature type="transmembrane region" description="Helical" evidence="5">
    <location>
        <begin position="199"/>
        <end position="217"/>
    </location>
</feature>
<evidence type="ECO:0000313" key="7">
    <source>
        <dbReference type="Proteomes" id="UP000297475"/>
    </source>
</evidence>
<evidence type="ECO:0000256" key="4">
    <source>
        <dbReference type="ARBA" id="ARBA00023136"/>
    </source>
</evidence>
<feature type="transmembrane region" description="Helical" evidence="5">
    <location>
        <begin position="314"/>
        <end position="333"/>
    </location>
</feature>
<reference evidence="6 7" key="1">
    <citation type="submission" date="2019-04" db="EMBL/GenBank/DDBJ databases">
        <title>Natronospirillum operosus gen. nov., sp. nov., a haloalkaliphilic satellite isolated from decaying biomass of laboratory culture of cyanobacterium Geitlerinema sp. and proposal of Natronospirillaceae fam. nov. and Saccharospirillaceae fam. nov.</title>
        <authorList>
            <person name="Kevbrin V."/>
            <person name="Boltyanskaya Y."/>
            <person name="Koziaeva V."/>
            <person name="Grouzdev D.S."/>
            <person name="Park M."/>
            <person name="Cho J."/>
        </authorList>
    </citation>
    <scope>NUCLEOTIDE SEQUENCE [LARGE SCALE GENOMIC DNA]</scope>
    <source>
        <strain evidence="6 7">G-116</strain>
    </source>
</reference>
<feature type="transmembrane region" description="Helical" evidence="5">
    <location>
        <begin position="342"/>
        <end position="360"/>
    </location>
</feature>
<dbReference type="EMBL" id="SRMF01000001">
    <property type="protein sequence ID" value="TGG95251.1"/>
    <property type="molecule type" value="Genomic_DNA"/>
</dbReference>
<dbReference type="PANTHER" id="PTHR43424">
    <property type="entry name" value="LOCUS PUTATIVE PROTEIN 1-RELATED"/>
    <property type="match status" value="1"/>
</dbReference>
<evidence type="ECO:0000256" key="3">
    <source>
        <dbReference type="ARBA" id="ARBA00022989"/>
    </source>
</evidence>
<dbReference type="InterPro" id="IPR002797">
    <property type="entry name" value="Polysacc_synth"/>
</dbReference>
<dbReference type="Proteomes" id="UP000297475">
    <property type="component" value="Unassembled WGS sequence"/>
</dbReference>
<evidence type="ECO:0000313" key="6">
    <source>
        <dbReference type="EMBL" id="TGG95251.1"/>
    </source>
</evidence>
<evidence type="ECO:0000256" key="2">
    <source>
        <dbReference type="ARBA" id="ARBA00022692"/>
    </source>
</evidence>
<feature type="transmembrane region" description="Helical" evidence="5">
    <location>
        <begin position="372"/>
        <end position="392"/>
    </location>
</feature>
<protein>
    <submittedName>
        <fullName evidence="6">Flippase</fullName>
    </submittedName>
</protein>
<keyword evidence="2 5" id="KW-0812">Transmembrane</keyword>
<keyword evidence="4 5" id="KW-0472">Membrane</keyword>
<keyword evidence="7" id="KW-1185">Reference proteome</keyword>
<accession>A0A4Z0WHV6</accession>
<feature type="transmembrane region" description="Helical" evidence="5">
    <location>
        <begin position="134"/>
        <end position="152"/>
    </location>
</feature>
<organism evidence="6 7">
    <name type="scientific">Natronospirillum operosum</name>
    <dbReference type="NCBI Taxonomy" id="2759953"/>
    <lineage>
        <taxon>Bacteria</taxon>
        <taxon>Pseudomonadati</taxon>
        <taxon>Pseudomonadota</taxon>
        <taxon>Gammaproteobacteria</taxon>
        <taxon>Oceanospirillales</taxon>
        <taxon>Natronospirillaceae</taxon>
        <taxon>Natronospirillum</taxon>
    </lineage>
</organism>
<feature type="transmembrane region" description="Helical" evidence="5">
    <location>
        <begin position="282"/>
        <end position="308"/>
    </location>
</feature>
<keyword evidence="3 5" id="KW-1133">Transmembrane helix</keyword>
<proteinExistence type="predicted"/>
<name>A0A4Z0WHV6_9GAMM</name>
<comment type="subcellular location">
    <subcellularLocation>
        <location evidence="1">Membrane</location>
        <topology evidence="1">Multi-pass membrane protein</topology>
    </subcellularLocation>
</comment>
<feature type="transmembrane region" description="Helical" evidence="5">
    <location>
        <begin position="5"/>
        <end position="23"/>
    </location>
</feature>
<dbReference type="InterPro" id="IPR052556">
    <property type="entry name" value="PolySynth_Transporter"/>
</dbReference>
<dbReference type="OrthoDB" id="103403at2"/>
<comment type="caution">
    <text evidence="6">The sequence shown here is derived from an EMBL/GenBank/DDBJ whole genome shotgun (WGS) entry which is preliminary data.</text>
</comment>
<evidence type="ECO:0000256" key="1">
    <source>
        <dbReference type="ARBA" id="ARBA00004141"/>
    </source>
</evidence>